<dbReference type="Proteomes" id="UP000255101">
    <property type="component" value="Unassembled WGS sequence"/>
</dbReference>
<dbReference type="RefSeq" id="WP_019595770.1">
    <property type="nucleotide sequence ID" value="NZ_FOVA01000025.1"/>
</dbReference>
<evidence type="ECO:0000313" key="1">
    <source>
        <dbReference type="EMBL" id="SUB62085.1"/>
    </source>
</evidence>
<dbReference type="EMBL" id="UGTB01000004">
    <property type="protein sequence ID" value="SUB62085.1"/>
    <property type="molecule type" value="Genomic_DNA"/>
</dbReference>
<gene>
    <name evidence="1" type="ORF">NCTC11460_02093</name>
</gene>
<proteinExistence type="predicted"/>
<name>A0A379CJX4_9FIRM</name>
<organism evidence="1 2">
    <name type="scientific">Peptostreptococcus anaerobius</name>
    <dbReference type="NCBI Taxonomy" id="1261"/>
    <lineage>
        <taxon>Bacteria</taxon>
        <taxon>Bacillati</taxon>
        <taxon>Bacillota</taxon>
        <taxon>Clostridia</taxon>
        <taxon>Peptostreptococcales</taxon>
        <taxon>Peptostreptococcaceae</taxon>
        <taxon>Peptostreptococcus</taxon>
    </lineage>
</organism>
<accession>A0A379CJX4</accession>
<protein>
    <submittedName>
        <fullName evidence="1">Uncharacterized protein</fullName>
    </submittedName>
</protein>
<evidence type="ECO:0000313" key="2">
    <source>
        <dbReference type="Proteomes" id="UP000255101"/>
    </source>
</evidence>
<sequence length="108" mass="12474">MSKKIEIELFRYGNLLFGKVFHIDDSLREIGILYEGDKINISSTYYPTLNDKELFVRGSVTSFDNNVFQHLFKNEETAIEVAKDIKNGINFINEGEYDKNLSSVCRVI</sequence>
<reference evidence="1 2" key="1">
    <citation type="submission" date="2018-06" db="EMBL/GenBank/DDBJ databases">
        <authorList>
            <consortium name="Pathogen Informatics"/>
            <person name="Doyle S."/>
        </authorList>
    </citation>
    <scope>NUCLEOTIDE SEQUENCE [LARGE SCALE GENOMIC DNA]</scope>
    <source>
        <strain evidence="1 2">NCTC11460</strain>
    </source>
</reference>
<dbReference type="AlphaFoldDB" id="A0A379CJX4"/>